<gene>
    <name evidence="1" type="ORF">MuYL_0510</name>
</gene>
<keyword evidence="2" id="KW-1185">Reference proteome</keyword>
<organism evidence="1 2">
    <name type="scientific">Mucilaginibacter xinganensis</name>
    <dbReference type="NCBI Taxonomy" id="1234841"/>
    <lineage>
        <taxon>Bacteria</taxon>
        <taxon>Pseudomonadati</taxon>
        <taxon>Bacteroidota</taxon>
        <taxon>Sphingobacteriia</taxon>
        <taxon>Sphingobacteriales</taxon>
        <taxon>Sphingobacteriaceae</taxon>
        <taxon>Mucilaginibacter</taxon>
    </lineage>
</organism>
<name>A0A223NRC6_9SPHI</name>
<dbReference type="Proteomes" id="UP000215002">
    <property type="component" value="Chromosome"/>
</dbReference>
<protein>
    <submittedName>
        <fullName evidence="1">Uncharacterized protein</fullName>
    </submittedName>
</protein>
<dbReference type="KEGG" id="muc:MuYL_0510"/>
<evidence type="ECO:0000313" key="1">
    <source>
        <dbReference type="EMBL" id="ASU32413.1"/>
    </source>
</evidence>
<evidence type="ECO:0000313" key="2">
    <source>
        <dbReference type="Proteomes" id="UP000215002"/>
    </source>
</evidence>
<dbReference type="AlphaFoldDB" id="A0A223NRC6"/>
<accession>A0A223NRC6</accession>
<dbReference type="EMBL" id="CP022743">
    <property type="protein sequence ID" value="ASU32413.1"/>
    <property type="molecule type" value="Genomic_DNA"/>
</dbReference>
<reference evidence="1 2" key="1">
    <citation type="submission" date="2017-08" db="EMBL/GenBank/DDBJ databases">
        <title>Complete genome sequence of Mucilaginibacter sp. strain BJC16-A31.</title>
        <authorList>
            <consortium name="Henan University of Science and Technology"/>
            <person name="You X."/>
        </authorList>
    </citation>
    <scope>NUCLEOTIDE SEQUENCE [LARGE SCALE GENOMIC DNA]</scope>
    <source>
        <strain evidence="1 2">BJC16-A31</strain>
    </source>
</reference>
<sequence length="50" mass="5816">MNNFRELVLFLHTVLFFGAALSGILKILQIFFAKSSFNQHNAVSIFHRYN</sequence>
<proteinExistence type="predicted"/>